<dbReference type="EMBL" id="MXAN01000005">
    <property type="protein sequence ID" value="OPH39232.1"/>
    <property type="molecule type" value="Genomic_DNA"/>
</dbReference>
<reference evidence="1" key="2">
    <citation type="submission" date="2017-03" db="EMBL/GenBank/DDBJ databases">
        <authorList>
            <person name="Afonso C.L."/>
            <person name="Miller P.J."/>
            <person name="Scott M.A."/>
            <person name="Spackman E."/>
            <person name="Goraichik I."/>
            <person name="Dimitrov K.M."/>
            <person name="Suarez D.L."/>
            <person name="Swayne D.E."/>
        </authorList>
    </citation>
    <scope>NUCLEOTIDE SEQUENCE</scope>
    <source>
        <strain evidence="1">CCUG 4441</strain>
    </source>
</reference>
<dbReference type="Proteomes" id="UP000191025">
    <property type="component" value="Unassembled WGS sequence"/>
</dbReference>
<dbReference type="AlphaFoldDB" id="A0A1V4H2T3"/>
<name>A0A1V4H2T3_MORLA</name>
<dbReference type="EMBL" id="UGQC01000001">
    <property type="protein sequence ID" value="STZ00981.1"/>
    <property type="molecule type" value="Genomic_DNA"/>
</dbReference>
<evidence type="ECO:0000313" key="4">
    <source>
        <dbReference type="Proteomes" id="UP000254107"/>
    </source>
</evidence>
<evidence type="ECO:0000313" key="1">
    <source>
        <dbReference type="EMBL" id="OPH39232.1"/>
    </source>
</evidence>
<dbReference type="Proteomes" id="UP000254107">
    <property type="component" value="Unassembled WGS sequence"/>
</dbReference>
<proteinExistence type="predicted"/>
<gene>
    <name evidence="1" type="ORF">B5J94_01090</name>
    <name evidence="2" type="ORF">NCTC7911_02394</name>
</gene>
<dbReference type="GeneID" id="302271756"/>
<organism evidence="1 3">
    <name type="scientific">Moraxella lacunata</name>
    <dbReference type="NCBI Taxonomy" id="477"/>
    <lineage>
        <taxon>Bacteria</taxon>
        <taxon>Pseudomonadati</taxon>
        <taxon>Pseudomonadota</taxon>
        <taxon>Gammaproteobacteria</taxon>
        <taxon>Moraxellales</taxon>
        <taxon>Moraxellaceae</taxon>
        <taxon>Moraxella</taxon>
    </lineage>
</organism>
<dbReference type="RefSeq" id="WP_062498806.1">
    <property type="nucleotide sequence ID" value="NZ_MXAN01000005.1"/>
</dbReference>
<keyword evidence="4" id="KW-1185">Reference proteome</keyword>
<sequence length="161" mass="18569">MTDITFTPNNFWHMQMHPTGLQDDFAPNIPYILEHRGFIGLGNWERDDEPDPQIAIFNERIAVNDIVAIRNGAKFIALVQVIGGAYQIKGDTDPRTHWIENRRPVRVLDWEIDGKEVRECPHYRPTLARCGSDDAETTQIIKTWYERVAKSLTARELPLSL</sequence>
<reference evidence="2 4" key="3">
    <citation type="submission" date="2018-06" db="EMBL/GenBank/DDBJ databases">
        <authorList>
            <consortium name="Pathogen Informatics"/>
            <person name="Doyle S."/>
        </authorList>
    </citation>
    <scope>NUCLEOTIDE SEQUENCE [LARGE SCALE GENOMIC DNA]</scope>
    <source>
        <strain evidence="2 4">NCTC7911</strain>
    </source>
</reference>
<protein>
    <submittedName>
        <fullName evidence="1">Uncharacterized protein</fullName>
    </submittedName>
</protein>
<evidence type="ECO:0000313" key="2">
    <source>
        <dbReference type="EMBL" id="STZ00981.1"/>
    </source>
</evidence>
<evidence type="ECO:0000313" key="3">
    <source>
        <dbReference type="Proteomes" id="UP000191025"/>
    </source>
</evidence>
<accession>A0A1V4H2T3</accession>
<reference evidence="3" key="1">
    <citation type="submission" date="2017-03" db="EMBL/GenBank/DDBJ databases">
        <title>Draft genome sequence of Moraxella equi CCUG 4950T type strain.</title>
        <authorList>
            <person name="Salva-Serra F."/>
            <person name="Engstrom-Jakobsson H."/>
            <person name="Thorell K."/>
            <person name="Jaen-Luchoro D."/>
            <person name="Gonzales-Siles L."/>
            <person name="Karlsson R."/>
            <person name="Yazdan S."/>
            <person name="Boulund F."/>
            <person name="Johnning A."/>
            <person name="Engstrand L."/>
            <person name="Kristiansson E."/>
            <person name="Moore E."/>
        </authorList>
    </citation>
    <scope>NUCLEOTIDE SEQUENCE [LARGE SCALE GENOMIC DNA]</scope>
    <source>
        <strain evidence="3">CCUG 4441</strain>
    </source>
</reference>